<keyword evidence="3" id="KW-1185">Reference proteome</keyword>
<reference evidence="2 3" key="1">
    <citation type="submission" date="2020-04" db="EMBL/GenBank/DDBJ databases">
        <title>Hymenobacter polaris sp. nov., isolated from Arctic soil.</title>
        <authorList>
            <person name="Dahal R.H."/>
        </authorList>
    </citation>
    <scope>NUCLEOTIDE SEQUENCE [LARGE SCALE GENOMIC DNA]</scope>
    <source>
        <strain evidence="2 3">RP-2-7</strain>
    </source>
</reference>
<sequence>MSVTSNPKPVSFLGRVGRLPTAIRLLLALGAGVAAGCFSHHSLLVRLVSGWDAFALVTLALVWISIYQADIDRIREVAAQEDFSRTVATLFILVAASASLLAVVALLSTLHNLDGAAQARRLGLLVVAVGSSWLLVHTVFTLRYAHEYYDQDQPGQDNGGLDFPGDEKEPDYLDVAYFAFVIGMTAQTADVEISGRKLRRLALVHCLISFGFNTALVALVINGVAGAL</sequence>
<dbReference type="InterPro" id="IPR009781">
    <property type="entry name" value="DUF1345"/>
</dbReference>
<feature type="transmembrane region" description="Helical" evidence="1">
    <location>
        <begin position="201"/>
        <end position="225"/>
    </location>
</feature>
<evidence type="ECO:0000313" key="2">
    <source>
        <dbReference type="EMBL" id="NML66790.1"/>
    </source>
</evidence>
<gene>
    <name evidence="2" type="ORF">HHL22_16410</name>
</gene>
<name>A0A7Y0AG89_9BACT</name>
<keyword evidence="1" id="KW-0472">Membrane</keyword>
<protein>
    <submittedName>
        <fullName evidence="2">DUF1345 domain-containing protein</fullName>
    </submittedName>
</protein>
<comment type="caution">
    <text evidence="2">The sequence shown here is derived from an EMBL/GenBank/DDBJ whole genome shotgun (WGS) entry which is preliminary data.</text>
</comment>
<feature type="transmembrane region" description="Helical" evidence="1">
    <location>
        <begin position="50"/>
        <end position="67"/>
    </location>
</feature>
<organism evidence="2 3">
    <name type="scientific">Hymenobacter polaris</name>
    <dbReference type="NCBI Taxonomy" id="2682546"/>
    <lineage>
        <taxon>Bacteria</taxon>
        <taxon>Pseudomonadati</taxon>
        <taxon>Bacteroidota</taxon>
        <taxon>Cytophagia</taxon>
        <taxon>Cytophagales</taxon>
        <taxon>Hymenobacteraceae</taxon>
        <taxon>Hymenobacter</taxon>
    </lineage>
</organism>
<proteinExistence type="predicted"/>
<keyword evidence="1" id="KW-1133">Transmembrane helix</keyword>
<feature type="transmembrane region" description="Helical" evidence="1">
    <location>
        <begin position="20"/>
        <end position="38"/>
    </location>
</feature>
<feature type="transmembrane region" description="Helical" evidence="1">
    <location>
        <begin position="87"/>
        <end position="110"/>
    </location>
</feature>
<dbReference type="EMBL" id="JABBGH010000003">
    <property type="protein sequence ID" value="NML66790.1"/>
    <property type="molecule type" value="Genomic_DNA"/>
</dbReference>
<accession>A0A7Y0AG89</accession>
<feature type="transmembrane region" description="Helical" evidence="1">
    <location>
        <begin position="122"/>
        <end position="140"/>
    </location>
</feature>
<dbReference type="RefSeq" id="WP_169532507.1">
    <property type="nucleotide sequence ID" value="NZ_JABBGH010000003.1"/>
</dbReference>
<dbReference type="Pfam" id="PF07077">
    <property type="entry name" value="DUF1345"/>
    <property type="match status" value="1"/>
</dbReference>
<dbReference type="AlphaFoldDB" id="A0A7Y0AG89"/>
<keyword evidence="1" id="KW-0812">Transmembrane</keyword>
<dbReference type="Proteomes" id="UP000559626">
    <property type="component" value="Unassembled WGS sequence"/>
</dbReference>
<evidence type="ECO:0000313" key="3">
    <source>
        <dbReference type="Proteomes" id="UP000559626"/>
    </source>
</evidence>
<evidence type="ECO:0000256" key="1">
    <source>
        <dbReference type="SAM" id="Phobius"/>
    </source>
</evidence>